<dbReference type="InterPro" id="IPR050127">
    <property type="entry name" value="Serine_Proteases_S1"/>
</dbReference>
<accession>A0ABP0I991</accession>
<dbReference type="Pfam" id="PF07699">
    <property type="entry name" value="Ephrin_rec_like"/>
    <property type="match status" value="1"/>
</dbReference>
<feature type="transmembrane region" description="Helical" evidence="4">
    <location>
        <begin position="1255"/>
        <end position="1280"/>
    </location>
</feature>
<dbReference type="PANTHER" id="PTHR24264:SF54">
    <property type="entry name" value="PEPTIDASE S1 DOMAIN-CONTAINING PROTEIN"/>
    <property type="match status" value="1"/>
</dbReference>
<keyword evidence="1" id="KW-0645">Protease</keyword>
<keyword evidence="4" id="KW-1133">Transmembrane helix</keyword>
<feature type="transmembrane region" description="Helical" evidence="4">
    <location>
        <begin position="743"/>
        <end position="763"/>
    </location>
</feature>
<feature type="region of interest" description="Disordered" evidence="3">
    <location>
        <begin position="947"/>
        <end position="972"/>
    </location>
</feature>
<dbReference type="PROSITE" id="PS00135">
    <property type="entry name" value="TRYPSIN_SER"/>
    <property type="match status" value="1"/>
</dbReference>
<gene>
    <name evidence="6" type="ORF">SCF082_LOCUS5412</name>
</gene>
<feature type="transmembrane region" description="Helical" evidence="4">
    <location>
        <begin position="485"/>
        <end position="506"/>
    </location>
</feature>
<proteinExistence type="predicted"/>
<comment type="caution">
    <text evidence="6">The sequence shown here is derived from an EMBL/GenBank/DDBJ whole genome shotgun (WGS) entry which is preliminary data.</text>
</comment>
<feature type="transmembrane region" description="Helical" evidence="4">
    <location>
        <begin position="554"/>
        <end position="575"/>
    </location>
</feature>
<evidence type="ECO:0000259" key="5">
    <source>
        <dbReference type="PROSITE" id="PS50240"/>
    </source>
</evidence>
<dbReference type="InterPro" id="IPR001254">
    <property type="entry name" value="Trypsin_dom"/>
</dbReference>
<evidence type="ECO:0000256" key="1">
    <source>
        <dbReference type="ARBA" id="ARBA00022670"/>
    </source>
</evidence>
<dbReference type="InterPro" id="IPR033116">
    <property type="entry name" value="TRYPSIN_SER"/>
</dbReference>
<dbReference type="InterPro" id="IPR009003">
    <property type="entry name" value="Peptidase_S1_PA"/>
</dbReference>
<sequence length="1284" mass="142293">MPVGLLLATWQSSFIMTAIVQILVTEVLGLHTRAHSEMAANSAGAIFAIGGCLDFNKLEMEEKRCGLQETQIHVALDAWVGVAVSEQTTFQYLYPSQAPEDMGGMGYRGFESMYVTMGVSEQAYNAEGLALNFYRSYNTTHHDAKRYFQSIFDVNFSVMIACANGTAFMNEEHMGNYYRWTGDIDGVELQPDGTYIGKCSGPGGYWWLAPSCRHDVMACIPLVTTSNGWFLQALLQWSTTYGIPAAVGIIPSFADWSRTVKTTRSLFYWWTPDATFLELQPESIVFPPFRASEWVLGNKRTSGSGTYIAKLTSPNLRQKSPRLRSFISKLSMDLNDLTDILHDVRTLPITSLDLWWDAACSWIQKNEHIWSTWIPIDTNCFLGYGVVDEHGSVGATEGSVACTPCAVGFYQDASGKAACVACSNDTTTLLLGASKPEDCVCQIDLIESNLQCVPCGEGLTCPRGSTVEQLMHGQNTTAGERIPLVAAWIGGLCGLLLLIISVYYFAETRYMLKASLVECAKIGCDMTLNFMQNLGVLNSVFVPWPEGLRNLLKFSALFLFNLRSLGFNCALGSAVQQYMTMVSFFFGMTLSWPCLGYLSQFHCFRKRNLAWKFHRTLGVTGSFLQLSFTTLCNVGLVPFMCFSHPNGRKSIAKYPNIFCGSPDHLTMQTLAVFILILGLTHFIMCCWAIWSAPAWSVKARRRLPAVHFLIANFKPSVWWFGAVILLRGPLISLPTVVATDLPGVNLALLICVWLSYYSIQLVCLPWKAPILNLVDGISTMLFLVLLAVSLHLEPVIAESILILEILGVGVYYLSLGVIVCVSILSIMLMVLKRFRCSARTNHIVNLGQLPDPKEMLETIEQIYFNLKAKQDMGELVNKMSTTLSADDLHIVQKDCELGESVSTSRTSFYRISANRISQMSGTSLSLMVQDMDEAAQSKVSKRLKEEESISEIAESGEIEKEEAREDFPEPNSVDISAEEDTILEENLDEVEDGVRHNFSPACVRSARGLYVAAAPCAELPGWGMGDTDQALRMMAWHLETNRFVDERDGYNWIFMHPLYNQNVPHDYDFAILELDKAMPLNECVGVACLPHRDEMPGTNCSITGWGTLKSFGKTPEVLWNYTKTRDIITGSMLCASGVSEKGIVDTCQGDSGGPLSCAEDGRFVLRGVKMNISGINFNGSMWKVVAGNCAMDSSHCIMSPGYPKEYPVKDACTIAVNESAAVPIHVEPWSNRPWQERWVGQNPTLMHLLFWEANAFGWIPLSSLGVSTSGMVFSGILILLNTQN</sequence>
<feature type="compositionally biased region" description="Basic and acidic residues" evidence="3">
    <location>
        <begin position="957"/>
        <end position="967"/>
    </location>
</feature>
<keyword evidence="2" id="KW-0378">Hydrolase</keyword>
<dbReference type="SUPFAM" id="SSF50494">
    <property type="entry name" value="Trypsin-like serine proteases"/>
    <property type="match status" value="1"/>
</dbReference>
<feature type="domain" description="Peptidase S1" evidence="5">
    <location>
        <begin position="1053"/>
        <end position="1240"/>
    </location>
</feature>
<feature type="transmembrane region" description="Helical" evidence="4">
    <location>
        <begin position="810"/>
        <end position="831"/>
    </location>
</feature>
<dbReference type="PANTHER" id="PTHR24264">
    <property type="entry name" value="TRYPSIN-RELATED"/>
    <property type="match status" value="1"/>
</dbReference>
<feature type="transmembrane region" description="Helical" evidence="4">
    <location>
        <begin position="770"/>
        <end position="790"/>
    </location>
</feature>
<dbReference type="InterPro" id="IPR011641">
    <property type="entry name" value="Tyr-kin_ephrin_A/B_rcpt-like"/>
</dbReference>
<feature type="transmembrane region" description="Helical" evidence="4">
    <location>
        <begin position="619"/>
        <end position="640"/>
    </location>
</feature>
<dbReference type="Gene3D" id="2.10.50.10">
    <property type="entry name" value="Tumor Necrosis Factor Receptor, subunit A, domain 2"/>
    <property type="match status" value="1"/>
</dbReference>
<dbReference type="Pfam" id="PF00089">
    <property type="entry name" value="Trypsin"/>
    <property type="match status" value="1"/>
</dbReference>
<dbReference type="PROSITE" id="PS50240">
    <property type="entry name" value="TRYPSIN_DOM"/>
    <property type="match status" value="1"/>
</dbReference>
<evidence type="ECO:0000256" key="2">
    <source>
        <dbReference type="ARBA" id="ARBA00022801"/>
    </source>
</evidence>
<protein>
    <submittedName>
        <fullName evidence="6">Chymotrypsin-like elastase family member 1 (Elastase-1)</fullName>
    </submittedName>
</protein>
<dbReference type="EMBL" id="CAXAMM010002925">
    <property type="protein sequence ID" value="CAK8997925.1"/>
    <property type="molecule type" value="Genomic_DNA"/>
</dbReference>
<organism evidence="6 7">
    <name type="scientific">Durusdinium trenchii</name>
    <dbReference type="NCBI Taxonomy" id="1381693"/>
    <lineage>
        <taxon>Eukaryota</taxon>
        <taxon>Sar</taxon>
        <taxon>Alveolata</taxon>
        <taxon>Dinophyceae</taxon>
        <taxon>Suessiales</taxon>
        <taxon>Symbiodiniaceae</taxon>
        <taxon>Durusdinium</taxon>
    </lineage>
</organism>
<keyword evidence="4" id="KW-0472">Membrane</keyword>
<keyword evidence="7" id="KW-1185">Reference proteome</keyword>
<reference evidence="6 7" key="1">
    <citation type="submission" date="2024-02" db="EMBL/GenBank/DDBJ databases">
        <authorList>
            <person name="Chen Y."/>
            <person name="Shah S."/>
            <person name="Dougan E. K."/>
            <person name="Thang M."/>
            <person name="Chan C."/>
        </authorList>
    </citation>
    <scope>NUCLEOTIDE SEQUENCE [LARGE SCALE GENOMIC DNA]</scope>
</reference>
<dbReference type="Gene3D" id="2.40.10.10">
    <property type="entry name" value="Trypsin-like serine proteases"/>
    <property type="match status" value="2"/>
</dbReference>
<dbReference type="SMART" id="SM00020">
    <property type="entry name" value="Tryp_SPc"/>
    <property type="match status" value="1"/>
</dbReference>
<evidence type="ECO:0000256" key="3">
    <source>
        <dbReference type="SAM" id="MobiDB-lite"/>
    </source>
</evidence>
<name>A0ABP0I991_9DINO</name>
<keyword evidence="4" id="KW-0812">Transmembrane</keyword>
<dbReference type="SMART" id="SM01411">
    <property type="entry name" value="Ephrin_rec_like"/>
    <property type="match status" value="1"/>
</dbReference>
<feature type="transmembrane region" description="Helical" evidence="4">
    <location>
        <begin position="581"/>
        <end position="598"/>
    </location>
</feature>
<feature type="transmembrane region" description="Helical" evidence="4">
    <location>
        <begin position="670"/>
        <end position="695"/>
    </location>
</feature>
<evidence type="ECO:0000313" key="7">
    <source>
        <dbReference type="Proteomes" id="UP001642464"/>
    </source>
</evidence>
<dbReference type="Proteomes" id="UP001642464">
    <property type="component" value="Unassembled WGS sequence"/>
</dbReference>
<dbReference type="InterPro" id="IPR043504">
    <property type="entry name" value="Peptidase_S1_PA_chymotrypsin"/>
</dbReference>
<evidence type="ECO:0000313" key="6">
    <source>
        <dbReference type="EMBL" id="CAK8997925.1"/>
    </source>
</evidence>
<evidence type="ECO:0000256" key="4">
    <source>
        <dbReference type="SAM" id="Phobius"/>
    </source>
</evidence>